<comment type="catalytic activity">
    <reaction evidence="10 11">
        <text>FMN + ATP + H(+) = FAD + diphosphate</text>
        <dbReference type="Rhea" id="RHEA:17237"/>
        <dbReference type="ChEBI" id="CHEBI:15378"/>
        <dbReference type="ChEBI" id="CHEBI:30616"/>
        <dbReference type="ChEBI" id="CHEBI:33019"/>
        <dbReference type="ChEBI" id="CHEBI:57692"/>
        <dbReference type="ChEBI" id="CHEBI:58210"/>
        <dbReference type="EC" id="2.7.7.2"/>
    </reaction>
</comment>
<keyword evidence="14" id="KW-1185">Reference proteome</keyword>
<evidence type="ECO:0000313" key="14">
    <source>
        <dbReference type="Proteomes" id="UP001596143"/>
    </source>
</evidence>
<dbReference type="PIRSF" id="PIRSF004491">
    <property type="entry name" value="FAD_Synth"/>
    <property type="match status" value="1"/>
</dbReference>
<comment type="pathway">
    <text evidence="2 11">Cofactor biosynthesis; FMN biosynthesis; FMN from riboflavin (ATP route): step 1/1.</text>
</comment>
<dbReference type="InterPro" id="IPR002606">
    <property type="entry name" value="Riboflavin_kinase_bac"/>
</dbReference>
<dbReference type="SUPFAM" id="SSF52374">
    <property type="entry name" value="Nucleotidylyl transferase"/>
    <property type="match status" value="1"/>
</dbReference>
<evidence type="ECO:0000256" key="4">
    <source>
        <dbReference type="ARBA" id="ARBA00022643"/>
    </source>
</evidence>
<dbReference type="EC" id="2.7.7.2" evidence="11"/>
<dbReference type="EC" id="2.7.1.26" evidence="11"/>
<evidence type="ECO:0000256" key="8">
    <source>
        <dbReference type="ARBA" id="ARBA00022827"/>
    </source>
</evidence>
<dbReference type="PANTHER" id="PTHR22749:SF6">
    <property type="entry name" value="RIBOFLAVIN KINASE"/>
    <property type="match status" value="1"/>
</dbReference>
<dbReference type="PANTHER" id="PTHR22749">
    <property type="entry name" value="RIBOFLAVIN KINASE/FMN ADENYLYLTRANSFERASE"/>
    <property type="match status" value="1"/>
</dbReference>
<gene>
    <name evidence="13" type="ORF">ACFPTR_11180</name>
</gene>
<dbReference type="GO" id="GO:0016779">
    <property type="term" value="F:nucleotidyltransferase activity"/>
    <property type="evidence" value="ECO:0007669"/>
    <property type="project" value="UniProtKB-KW"/>
</dbReference>
<comment type="catalytic activity">
    <reaction evidence="11">
        <text>riboflavin + ATP = FMN + ADP + H(+)</text>
        <dbReference type="Rhea" id="RHEA:14357"/>
        <dbReference type="ChEBI" id="CHEBI:15378"/>
        <dbReference type="ChEBI" id="CHEBI:30616"/>
        <dbReference type="ChEBI" id="CHEBI:57986"/>
        <dbReference type="ChEBI" id="CHEBI:58210"/>
        <dbReference type="ChEBI" id="CHEBI:456216"/>
        <dbReference type="EC" id="2.7.1.26"/>
    </reaction>
</comment>
<dbReference type="CDD" id="cd02064">
    <property type="entry name" value="FAD_synthetase_N"/>
    <property type="match status" value="1"/>
</dbReference>
<keyword evidence="9 11" id="KW-0067">ATP-binding</keyword>
<organism evidence="13 14">
    <name type="scientific">Aliibacillus thermotolerans</name>
    <dbReference type="NCBI Taxonomy" id="1834418"/>
    <lineage>
        <taxon>Bacteria</taxon>
        <taxon>Bacillati</taxon>
        <taxon>Bacillota</taxon>
        <taxon>Bacilli</taxon>
        <taxon>Bacillales</taxon>
        <taxon>Bacillaceae</taxon>
        <taxon>Aliibacillus</taxon>
    </lineage>
</organism>
<dbReference type="RefSeq" id="WP_270897140.1">
    <property type="nucleotide sequence ID" value="NZ_JBHSPF010000059.1"/>
</dbReference>
<dbReference type="InterPro" id="IPR023468">
    <property type="entry name" value="Riboflavin_kinase"/>
</dbReference>
<dbReference type="Pfam" id="PF06574">
    <property type="entry name" value="FAD_syn"/>
    <property type="match status" value="1"/>
</dbReference>
<accession>A0ABW0U7F1</accession>
<keyword evidence="3 11" id="KW-0285">Flavoprotein</keyword>
<sequence length="287" mass="32610">MKVYDIHHEKKPISQIKTSPSVLALGFFDGLHLGHQKLLQEAKQIAKKKRLEFAVMTFYPHPSQMIPAKNKITKYLSPLYIKEKMMSSLGVETMYVVDFNSSFSRLSPQDFVDQYIVGANAKHVVAGFDFRYGFKGQGTMEQLKIDSANRFEVTTISKIEKNEQKISSTLIRQLLRAGRVAEIPNYLGDYYAISGKVKTISPSSHDGYTDRINMQAEKDYVIPIHGTYHVEVNIGQETYHGMCEVTTESLEGNLQIFLETSLAREILFGEVIHVSWIDRVEAVSHLI</sequence>
<proteinExistence type="inferred from homology"/>
<keyword evidence="5 11" id="KW-0808">Transferase</keyword>
<keyword evidence="8 11" id="KW-0274">FAD</keyword>
<dbReference type="NCBIfam" id="TIGR00125">
    <property type="entry name" value="cyt_tran_rel"/>
    <property type="match status" value="1"/>
</dbReference>
<evidence type="ECO:0000256" key="9">
    <source>
        <dbReference type="ARBA" id="ARBA00022840"/>
    </source>
</evidence>
<dbReference type="Proteomes" id="UP001596143">
    <property type="component" value="Unassembled WGS sequence"/>
</dbReference>
<comment type="pathway">
    <text evidence="1 11">Cofactor biosynthesis; FAD biosynthesis; FAD from FMN: step 1/1.</text>
</comment>
<evidence type="ECO:0000256" key="6">
    <source>
        <dbReference type="ARBA" id="ARBA00022695"/>
    </source>
</evidence>
<evidence type="ECO:0000256" key="7">
    <source>
        <dbReference type="ARBA" id="ARBA00022741"/>
    </source>
</evidence>
<name>A0ABW0U7F1_9BACI</name>
<evidence type="ECO:0000256" key="3">
    <source>
        <dbReference type="ARBA" id="ARBA00022630"/>
    </source>
</evidence>
<keyword evidence="6 11" id="KW-0548">Nucleotidyltransferase</keyword>
<dbReference type="InterPro" id="IPR014729">
    <property type="entry name" value="Rossmann-like_a/b/a_fold"/>
</dbReference>
<evidence type="ECO:0000256" key="10">
    <source>
        <dbReference type="ARBA" id="ARBA00049494"/>
    </source>
</evidence>
<evidence type="ECO:0000256" key="2">
    <source>
        <dbReference type="ARBA" id="ARBA00005201"/>
    </source>
</evidence>
<keyword evidence="7 11" id="KW-0547">Nucleotide-binding</keyword>
<dbReference type="InterPro" id="IPR004821">
    <property type="entry name" value="Cyt_trans-like"/>
</dbReference>
<evidence type="ECO:0000256" key="5">
    <source>
        <dbReference type="ARBA" id="ARBA00022679"/>
    </source>
</evidence>
<evidence type="ECO:0000313" key="13">
    <source>
        <dbReference type="EMBL" id="MFC5629415.1"/>
    </source>
</evidence>
<keyword evidence="4 11" id="KW-0288">FMN</keyword>
<dbReference type="InterPro" id="IPR015864">
    <property type="entry name" value="FAD_synthase"/>
</dbReference>
<evidence type="ECO:0000259" key="12">
    <source>
        <dbReference type="Pfam" id="PF06574"/>
    </source>
</evidence>
<keyword evidence="11" id="KW-0418">Kinase</keyword>
<comment type="similarity">
    <text evidence="11">Belongs to the ribF family.</text>
</comment>
<comment type="caution">
    <text evidence="13">The sequence shown here is derived from an EMBL/GenBank/DDBJ whole genome shotgun (WGS) entry which is preliminary data.</text>
</comment>
<dbReference type="Gene3D" id="3.40.50.620">
    <property type="entry name" value="HUPs"/>
    <property type="match status" value="1"/>
</dbReference>
<evidence type="ECO:0000256" key="1">
    <source>
        <dbReference type="ARBA" id="ARBA00004726"/>
    </source>
</evidence>
<dbReference type="EMBL" id="JBHSPF010000059">
    <property type="protein sequence ID" value="MFC5629415.1"/>
    <property type="molecule type" value="Genomic_DNA"/>
</dbReference>
<reference evidence="14" key="1">
    <citation type="journal article" date="2019" name="Int. J. Syst. Evol. Microbiol.">
        <title>The Global Catalogue of Microorganisms (GCM) 10K type strain sequencing project: providing services to taxonomists for standard genome sequencing and annotation.</title>
        <authorList>
            <consortium name="The Broad Institute Genomics Platform"/>
            <consortium name="The Broad Institute Genome Sequencing Center for Infectious Disease"/>
            <person name="Wu L."/>
            <person name="Ma J."/>
        </authorList>
    </citation>
    <scope>NUCLEOTIDE SEQUENCE [LARGE SCALE GENOMIC DNA]</scope>
    <source>
        <strain evidence="14">CGMCC 1.15790</strain>
    </source>
</reference>
<protein>
    <recommendedName>
        <fullName evidence="11">Riboflavin biosynthesis protein</fullName>
    </recommendedName>
    <domain>
        <recommendedName>
            <fullName evidence="11">Riboflavin kinase</fullName>
            <ecNumber evidence="11">2.7.1.26</ecNumber>
        </recommendedName>
        <alternativeName>
            <fullName evidence="11">Flavokinase</fullName>
        </alternativeName>
    </domain>
    <domain>
        <recommendedName>
            <fullName evidence="11">FMN adenylyltransferase</fullName>
            <ecNumber evidence="11">2.7.7.2</ecNumber>
        </recommendedName>
        <alternativeName>
            <fullName evidence="11">FAD pyrophosphorylase</fullName>
        </alternativeName>
        <alternativeName>
            <fullName evidence="11">FAD synthase</fullName>
        </alternativeName>
    </domain>
</protein>
<feature type="domain" description="FAD synthetase" evidence="12">
    <location>
        <begin position="17"/>
        <end position="169"/>
    </location>
</feature>
<evidence type="ECO:0000256" key="11">
    <source>
        <dbReference type="PIRNR" id="PIRNR004491"/>
    </source>
</evidence>